<organism evidence="2 3">
    <name type="scientific">Comamonas nitrativorans</name>
    <dbReference type="NCBI Taxonomy" id="108437"/>
    <lineage>
        <taxon>Bacteria</taxon>
        <taxon>Pseudomonadati</taxon>
        <taxon>Pseudomonadota</taxon>
        <taxon>Betaproteobacteria</taxon>
        <taxon>Burkholderiales</taxon>
        <taxon>Comamonadaceae</taxon>
        <taxon>Comamonas</taxon>
    </lineage>
</organism>
<evidence type="ECO:0008006" key="4">
    <source>
        <dbReference type="Google" id="ProtNLM"/>
    </source>
</evidence>
<dbReference type="EMBL" id="JBHSEW010000020">
    <property type="protein sequence ID" value="MFC4623544.1"/>
    <property type="molecule type" value="Genomic_DNA"/>
</dbReference>
<feature type="transmembrane region" description="Helical" evidence="1">
    <location>
        <begin position="125"/>
        <end position="152"/>
    </location>
</feature>
<feature type="transmembrane region" description="Helical" evidence="1">
    <location>
        <begin position="90"/>
        <end position="113"/>
    </location>
</feature>
<feature type="transmembrane region" description="Helical" evidence="1">
    <location>
        <begin position="164"/>
        <end position="183"/>
    </location>
</feature>
<feature type="transmembrane region" description="Helical" evidence="1">
    <location>
        <begin position="403"/>
        <end position="421"/>
    </location>
</feature>
<accession>A0ABV9H179</accession>
<proteinExistence type="predicted"/>
<keyword evidence="1" id="KW-0472">Membrane</keyword>
<protein>
    <recommendedName>
        <fullName evidence="4">ABC transporter permease</fullName>
    </recommendedName>
</protein>
<feature type="transmembrane region" description="Helical" evidence="1">
    <location>
        <begin position="266"/>
        <end position="287"/>
    </location>
</feature>
<name>A0ABV9H179_9BURK</name>
<feature type="transmembrane region" description="Helical" evidence="1">
    <location>
        <begin position="293"/>
        <end position="312"/>
    </location>
</feature>
<evidence type="ECO:0000313" key="2">
    <source>
        <dbReference type="EMBL" id="MFC4623544.1"/>
    </source>
</evidence>
<gene>
    <name evidence="2" type="ORF">ACFO3A_15200</name>
</gene>
<feature type="transmembrane region" description="Helical" evidence="1">
    <location>
        <begin position="51"/>
        <end position="70"/>
    </location>
</feature>
<feature type="transmembrane region" description="Helical" evidence="1">
    <location>
        <begin position="427"/>
        <end position="444"/>
    </location>
</feature>
<dbReference type="Proteomes" id="UP001595967">
    <property type="component" value="Unassembled WGS sequence"/>
</dbReference>
<feature type="transmembrane region" description="Helical" evidence="1">
    <location>
        <begin position="20"/>
        <end position="39"/>
    </location>
</feature>
<comment type="caution">
    <text evidence="2">The sequence shown here is derived from an EMBL/GenBank/DDBJ whole genome shotgun (WGS) entry which is preliminary data.</text>
</comment>
<reference evidence="3" key="1">
    <citation type="journal article" date="2019" name="Int. J. Syst. Evol. Microbiol.">
        <title>The Global Catalogue of Microorganisms (GCM) 10K type strain sequencing project: providing services to taxonomists for standard genome sequencing and annotation.</title>
        <authorList>
            <consortium name="The Broad Institute Genomics Platform"/>
            <consortium name="The Broad Institute Genome Sequencing Center for Infectious Disease"/>
            <person name="Wu L."/>
            <person name="Ma J."/>
        </authorList>
    </citation>
    <scope>NUCLEOTIDE SEQUENCE [LARGE SCALE GENOMIC DNA]</scope>
    <source>
        <strain evidence="3">JCM 11650</strain>
    </source>
</reference>
<sequence length="464" mass="50423">MTAASTLTGRGWLHAVLGRWGWMLLGVLLLVAFLGLTALPMHQSAAPKWRMFQLQTWALSGLLWWLLLGLPLVQSLHGMAALRLPGAWGVLLRGLALHGVLAVALPTLVAGLWPTPAFARVDIAAVAAALWLGWACGVLLISLPVLLLPLAVGPLALCWSYLHLPWASAAGGGLALLLLWGLWRWRLQGLHSPLLVPFGAWVAGSPMQLLERLQDAAAWPRCDRHGQRGAGQALPAQPVQGRDLLAAMLGPGSQTFRQMWGRRGRVLVWLGAAAIVAVLLVMLHRWPGMSNSFVLYFMVAMVVSTSSGAEGLRTMLDAKAAQRAGLFLLPGMPPRSQLERAVLRQVFLALGERLLLMCCMGLALLHFSAATASGWWLLGVAAFWLAEGMQSAWLAWHGRRLHWGWSALLVGMVMGTANWGMVQQGDLHGRLLAVWAVYLLIRLAHCAWQWRSIRAQPLPDGVVG</sequence>
<keyword evidence="3" id="KW-1185">Reference proteome</keyword>
<keyword evidence="1" id="KW-1133">Transmembrane helix</keyword>
<keyword evidence="1" id="KW-0812">Transmembrane</keyword>
<evidence type="ECO:0000313" key="3">
    <source>
        <dbReference type="Proteomes" id="UP001595967"/>
    </source>
</evidence>
<evidence type="ECO:0000256" key="1">
    <source>
        <dbReference type="SAM" id="Phobius"/>
    </source>
</evidence>
<dbReference type="RefSeq" id="WP_377728126.1">
    <property type="nucleotide sequence ID" value="NZ_JBHSEW010000020.1"/>
</dbReference>